<evidence type="ECO:0000256" key="10">
    <source>
        <dbReference type="ARBA" id="ARBA00023239"/>
    </source>
</evidence>
<dbReference type="Gene3D" id="3.20.20.70">
    <property type="entry name" value="Aldolase class I"/>
    <property type="match status" value="1"/>
</dbReference>
<dbReference type="InterPro" id="IPR013785">
    <property type="entry name" value="Aldolase_TIM"/>
</dbReference>
<keyword evidence="7 11" id="KW-0479">Metal-binding</keyword>
<dbReference type="NCBIfam" id="TIGR00167">
    <property type="entry name" value="cbbA"/>
    <property type="match status" value="1"/>
</dbReference>
<comment type="function">
    <text evidence="2 11">Catalyzes the aldol condensation of dihydroxyacetone phosphate (DHAP or glycerone-phosphate) with glyceraldehyde 3-phosphate (G3P) to form fructose 1,6-bisphosphate (FBP) in gluconeogenesis and the reverse reaction in glycolysis.</text>
</comment>
<name>A0ABU6HHY9_9RHOB</name>
<comment type="cofactor">
    <cofactor evidence="11">
        <name>Zn(2+)</name>
        <dbReference type="ChEBI" id="CHEBI:29105"/>
    </cofactor>
    <text evidence="11">One is catalytic and the other provides a structural contribution.</text>
</comment>
<comment type="similarity">
    <text evidence="5 11">Belongs to the class II fructose-bisphosphate aldolase family.</text>
</comment>
<evidence type="ECO:0000313" key="13">
    <source>
        <dbReference type="Proteomes" id="UP001348149"/>
    </source>
</evidence>
<evidence type="ECO:0000256" key="2">
    <source>
        <dbReference type="ARBA" id="ARBA00002181"/>
    </source>
</evidence>
<reference evidence="12 13" key="1">
    <citation type="submission" date="2024-01" db="EMBL/GenBank/DDBJ databases">
        <title>Mesobacterium rodlantinim sp. nov., isolated from shallow sea hydrothermal systems off Kueishantao Island.</title>
        <authorList>
            <person name="Su Z."/>
            <person name="Tang K."/>
        </authorList>
    </citation>
    <scope>NUCLEOTIDE SEQUENCE [LARGE SCALE GENOMIC DNA]</scope>
    <source>
        <strain evidence="12 13">TK19101</strain>
    </source>
</reference>
<dbReference type="SUPFAM" id="SSF51569">
    <property type="entry name" value="Aldolase"/>
    <property type="match status" value="1"/>
</dbReference>
<dbReference type="InterPro" id="IPR050246">
    <property type="entry name" value="Class_II_FBP_aldolase"/>
</dbReference>
<evidence type="ECO:0000256" key="1">
    <source>
        <dbReference type="ARBA" id="ARBA00000441"/>
    </source>
</evidence>
<comment type="caution">
    <text evidence="12">The sequence shown here is derived from an EMBL/GenBank/DDBJ whole genome shotgun (WGS) entry which is preliminary data.</text>
</comment>
<dbReference type="PANTHER" id="PTHR30304:SF0">
    <property type="entry name" value="D-TAGATOSE-1,6-BISPHOSPHATE ALDOLASE SUBUNIT GATY-RELATED"/>
    <property type="match status" value="1"/>
</dbReference>
<dbReference type="Proteomes" id="UP001348149">
    <property type="component" value="Unassembled WGS sequence"/>
</dbReference>
<dbReference type="InterPro" id="IPR006412">
    <property type="entry name" value="Fruct_bisP_Calv"/>
</dbReference>
<dbReference type="GO" id="GO:0004332">
    <property type="term" value="F:fructose-bisphosphate aldolase activity"/>
    <property type="evidence" value="ECO:0007669"/>
    <property type="project" value="UniProtKB-EC"/>
</dbReference>
<comment type="pathway">
    <text evidence="4">Carbohydrate biosynthesis; Calvin cycle.</text>
</comment>
<dbReference type="PIRSF" id="PIRSF001359">
    <property type="entry name" value="F_bP_aldolase_II"/>
    <property type="match status" value="1"/>
</dbReference>
<dbReference type="InterPro" id="IPR000771">
    <property type="entry name" value="FBA_II"/>
</dbReference>
<evidence type="ECO:0000256" key="6">
    <source>
        <dbReference type="ARBA" id="ARBA00022567"/>
    </source>
</evidence>
<keyword evidence="8 11" id="KW-0862">Zinc</keyword>
<comment type="pathway">
    <text evidence="3 11">Carbohydrate degradation; glycolysis; D-glyceraldehyde 3-phosphate and glycerone phosphate from D-glucose: step 4/4.</text>
</comment>
<organism evidence="12 13">
    <name type="scientific">Mesobacterium hydrothermale</name>
    <dbReference type="NCBI Taxonomy" id="3111907"/>
    <lineage>
        <taxon>Bacteria</taxon>
        <taxon>Pseudomonadati</taxon>
        <taxon>Pseudomonadota</taxon>
        <taxon>Alphaproteobacteria</taxon>
        <taxon>Rhodobacterales</taxon>
        <taxon>Roseobacteraceae</taxon>
        <taxon>Mesobacterium</taxon>
    </lineage>
</organism>
<dbReference type="EMBL" id="JAYLLH010000012">
    <property type="protein sequence ID" value="MEC3861717.1"/>
    <property type="molecule type" value="Genomic_DNA"/>
</dbReference>
<evidence type="ECO:0000256" key="5">
    <source>
        <dbReference type="ARBA" id="ARBA00005812"/>
    </source>
</evidence>
<evidence type="ECO:0000256" key="11">
    <source>
        <dbReference type="RuleBase" id="RU365019"/>
    </source>
</evidence>
<protein>
    <recommendedName>
        <fullName evidence="11">Fructose-1,6-bisphosphate aldolase</fullName>
        <shortName evidence="11">FBP aldolase</shortName>
        <ecNumber evidence="11">4.1.2.13</ecNumber>
    </recommendedName>
</protein>
<keyword evidence="10 11" id="KW-0456">Lyase</keyword>
<accession>A0ABU6HHY9</accession>
<gene>
    <name evidence="12" type="primary">fba</name>
    <name evidence="12" type="ORF">VK792_10505</name>
</gene>
<dbReference type="CDD" id="cd00947">
    <property type="entry name" value="TBP_aldolase_IIB"/>
    <property type="match status" value="1"/>
</dbReference>
<dbReference type="Pfam" id="PF01116">
    <property type="entry name" value="F_bP_aldolase"/>
    <property type="match status" value="1"/>
</dbReference>
<evidence type="ECO:0000313" key="12">
    <source>
        <dbReference type="EMBL" id="MEC3861717.1"/>
    </source>
</evidence>
<keyword evidence="9 11" id="KW-0324">Glycolysis</keyword>
<dbReference type="PROSITE" id="PS00806">
    <property type="entry name" value="ALDOLASE_CLASS_II_2"/>
    <property type="match status" value="1"/>
</dbReference>
<dbReference type="NCBIfam" id="TIGR01521">
    <property type="entry name" value="FruBisAldo_II_B"/>
    <property type="match status" value="1"/>
</dbReference>
<proteinExistence type="inferred from homology"/>
<dbReference type="EC" id="4.1.2.13" evidence="11"/>
<evidence type="ECO:0000256" key="8">
    <source>
        <dbReference type="ARBA" id="ARBA00022833"/>
    </source>
</evidence>
<sequence>MALITLRQLLDHAAEYGYGVPAFNINNMEQGLAIMQAAQKCDSPVIMQASRGARSYAGDIMLSHMIQALSEMYPDIPICMHQDHGNNEQTCLSAIKHGFTSVMMDGSLKADMKTPADWDYNVDITRRVAEMAHWVGASVEGELGVLGSLETGEAAQEDGSGAEGKLSHDQLLTDPDEAAEFVKMTKVDALAIACGTSHGAYKFSSKPTGETLAISRIEEIHARIPDVHLVMHGSSSVPQYLQDLINDFGGEMPQTYGVPVEEIERGIKSGVRKVNIDTDNRMAITGQFRKVAMEKKTEFDPRKFTIPAMQEMEKLCLDRFERFGTAGNASKIKVIDQDEMAKRYASGALDPQVAPKAAAE</sequence>
<keyword evidence="13" id="KW-1185">Reference proteome</keyword>
<evidence type="ECO:0000256" key="7">
    <source>
        <dbReference type="ARBA" id="ARBA00022723"/>
    </source>
</evidence>
<dbReference type="PANTHER" id="PTHR30304">
    <property type="entry name" value="D-TAGATOSE-1,6-BISPHOSPHATE ALDOLASE"/>
    <property type="match status" value="1"/>
</dbReference>
<evidence type="ECO:0000256" key="3">
    <source>
        <dbReference type="ARBA" id="ARBA00004714"/>
    </source>
</evidence>
<evidence type="ECO:0000256" key="4">
    <source>
        <dbReference type="ARBA" id="ARBA00005215"/>
    </source>
</evidence>
<comment type="catalytic activity">
    <reaction evidence="1 11">
        <text>beta-D-fructose 1,6-bisphosphate = D-glyceraldehyde 3-phosphate + dihydroxyacetone phosphate</text>
        <dbReference type="Rhea" id="RHEA:14729"/>
        <dbReference type="ChEBI" id="CHEBI:32966"/>
        <dbReference type="ChEBI" id="CHEBI:57642"/>
        <dbReference type="ChEBI" id="CHEBI:59776"/>
        <dbReference type="EC" id="4.1.2.13"/>
    </reaction>
</comment>
<dbReference type="RefSeq" id="WP_326297438.1">
    <property type="nucleotide sequence ID" value="NZ_JAYLLH010000012.1"/>
</dbReference>
<keyword evidence="6" id="KW-0113">Calvin cycle</keyword>
<dbReference type="PROSITE" id="PS00602">
    <property type="entry name" value="ALDOLASE_CLASS_II_1"/>
    <property type="match status" value="1"/>
</dbReference>
<evidence type="ECO:0000256" key="9">
    <source>
        <dbReference type="ARBA" id="ARBA00023152"/>
    </source>
</evidence>